<reference evidence="3" key="1">
    <citation type="submission" date="2023-02" db="EMBL/GenBank/DDBJ databases">
        <title>Tahibacter soli sp. nov. isolated from soil.</title>
        <authorList>
            <person name="Baek J.H."/>
            <person name="Lee J.K."/>
            <person name="Choi D.G."/>
            <person name="Jeon C.O."/>
        </authorList>
    </citation>
    <scope>NUCLEOTIDE SEQUENCE</scope>
    <source>
        <strain evidence="3">BL</strain>
    </source>
</reference>
<dbReference type="Pfam" id="PF13796">
    <property type="entry name" value="Sensor"/>
    <property type="match status" value="1"/>
</dbReference>
<protein>
    <submittedName>
        <fullName evidence="3">Sensor domain-containing protein</fullName>
    </submittedName>
</protein>
<comment type="caution">
    <text evidence="3">The sequence shown here is derived from an EMBL/GenBank/DDBJ whole genome shotgun (WGS) entry which is preliminary data.</text>
</comment>
<dbReference type="AlphaFoldDB" id="A0A9X3YJ47"/>
<accession>A0A9X3YJ47</accession>
<dbReference type="InterPro" id="IPR025828">
    <property type="entry name" value="Put_sensor_dom"/>
</dbReference>
<dbReference type="EMBL" id="JAOVZO020000003">
    <property type="protein sequence ID" value="MDC8011798.1"/>
    <property type="molecule type" value="Genomic_DNA"/>
</dbReference>
<dbReference type="RefSeq" id="WP_263545097.1">
    <property type="nucleotide sequence ID" value="NZ_JAOVZO020000003.1"/>
</dbReference>
<keyword evidence="1" id="KW-0472">Membrane</keyword>
<keyword evidence="1" id="KW-0812">Transmembrane</keyword>
<feature type="transmembrane region" description="Helical" evidence="1">
    <location>
        <begin position="253"/>
        <end position="275"/>
    </location>
</feature>
<gene>
    <name evidence="3" type="ORF">OD750_004480</name>
</gene>
<sequence length="297" mass="32890">MTRPTPRTIDEYLDDLRAALRGEDPALIQDALYDAEEHLRAEFAENPGVDPAELLAKISTSYGAPDEVAEIYRDKEIVVERALRPPPPVPRTSALGRFFGVATDPRAWSALFYMLLALPTGIFYFVWTVTGLSLSFGLMILIIGIPFAALFLATVRALSLVEGRIVEVMLGERMPRRPLYVQRNVPFVERVKTMFTDPRTWSTMLYMLLQLPLGIFYFVLFVTMLSVGLALALNPIVYATVGFGLIDINGQFWVPPLALMPFTIALGIAMLFGLLHLARGIAKFQGALAKSLLVPAG</sequence>
<feature type="transmembrane region" description="Helical" evidence="1">
    <location>
        <begin position="204"/>
        <end position="233"/>
    </location>
</feature>
<feature type="domain" description="Putative sensor" evidence="2">
    <location>
        <begin position="113"/>
        <end position="293"/>
    </location>
</feature>
<feature type="transmembrane region" description="Helical" evidence="1">
    <location>
        <begin position="133"/>
        <end position="155"/>
    </location>
</feature>
<proteinExistence type="predicted"/>
<evidence type="ECO:0000313" key="3">
    <source>
        <dbReference type="EMBL" id="MDC8011798.1"/>
    </source>
</evidence>
<keyword evidence="1" id="KW-1133">Transmembrane helix</keyword>
<keyword evidence="4" id="KW-1185">Reference proteome</keyword>
<evidence type="ECO:0000313" key="4">
    <source>
        <dbReference type="Proteomes" id="UP001139971"/>
    </source>
</evidence>
<organism evidence="3 4">
    <name type="scientific">Tahibacter soli</name>
    <dbReference type="NCBI Taxonomy" id="2983605"/>
    <lineage>
        <taxon>Bacteria</taxon>
        <taxon>Pseudomonadati</taxon>
        <taxon>Pseudomonadota</taxon>
        <taxon>Gammaproteobacteria</taxon>
        <taxon>Lysobacterales</taxon>
        <taxon>Rhodanobacteraceae</taxon>
        <taxon>Tahibacter</taxon>
    </lineage>
</organism>
<dbReference type="Pfam" id="PF22564">
    <property type="entry name" value="HAAS"/>
    <property type="match status" value="1"/>
</dbReference>
<dbReference type="Proteomes" id="UP001139971">
    <property type="component" value="Unassembled WGS sequence"/>
</dbReference>
<evidence type="ECO:0000259" key="2">
    <source>
        <dbReference type="Pfam" id="PF13796"/>
    </source>
</evidence>
<feature type="transmembrane region" description="Helical" evidence="1">
    <location>
        <begin position="107"/>
        <end position="127"/>
    </location>
</feature>
<name>A0A9X3YJ47_9GAMM</name>
<evidence type="ECO:0000256" key="1">
    <source>
        <dbReference type="SAM" id="Phobius"/>
    </source>
</evidence>